<comment type="caution">
    <text evidence="3">The sequence shown here is derived from an EMBL/GenBank/DDBJ whole genome shotgun (WGS) entry which is preliminary data.</text>
</comment>
<evidence type="ECO:0000313" key="4">
    <source>
        <dbReference type="Proteomes" id="UP001642483"/>
    </source>
</evidence>
<evidence type="ECO:0000259" key="2">
    <source>
        <dbReference type="PROSITE" id="PS50106"/>
    </source>
</evidence>
<dbReference type="Pfam" id="PF00595">
    <property type="entry name" value="PDZ"/>
    <property type="match status" value="1"/>
</dbReference>
<proteinExistence type="predicted"/>
<reference evidence="3 4" key="1">
    <citation type="submission" date="2024-02" db="EMBL/GenBank/DDBJ databases">
        <authorList>
            <person name="Daric V."/>
            <person name="Darras S."/>
        </authorList>
    </citation>
    <scope>NUCLEOTIDE SEQUENCE [LARGE SCALE GENOMIC DNA]</scope>
</reference>
<feature type="compositionally biased region" description="Basic residues" evidence="1">
    <location>
        <begin position="157"/>
        <end position="171"/>
    </location>
</feature>
<feature type="region of interest" description="Disordered" evidence="1">
    <location>
        <begin position="143"/>
        <end position="177"/>
    </location>
</feature>
<dbReference type="PROSITE" id="PS51354">
    <property type="entry name" value="GLUTAREDOXIN_2"/>
    <property type="match status" value="1"/>
</dbReference>
<name>A0ABP0G8A6_CLALP</name>
<dbReference type="SUPFAM" id="SSF52833">
    <property type="entry name" value="Thioredoxin-like"/>
    <property type="match status" value="1"/>
</dbReference>
<dbReference type="InterPro" id="IPR036034">
    <property type="entry name" value="PDZ_sf"/>
</dbReference>
<dbReference type="PANTHER" id="PTHR46990:SF1">
    <property type="entry name" value="GLUTAREDOXIN DOMAIN-CONTAINING CYSTEINE-RICH PROTEIN 1"/>
    <property type="match status" value="1"/>
</dbReference>
<organism evidence="3 4">
    <name type="scientific">Clavelina lepadiformis</name>
    <name type="common">Light-bulb sea squirt</name>
    <name type="synonym">Ascidia lepadiformis</name>
    <dbReference type="NCBI Taxonomy" id="159417"/>
    <lineage>
        <taxon>Eukaryota</taxon>
        <taxon>Metazoa</taxon>
        <taxon>Chordata</taxon>
        <taxon>Tunicata</taxon>
        <taxon>Ascidiacea</taxon>
        <taxon>Aplousobranchia</taxon>
        <taxon>Clavelinidae</taxon>
        <taxon>Clavelina</taxon>
    </lineage>
</organism>
<evidence type="ECO:0000256" key="1">
    <source>
        <dbReference type="SAM" id="MobiDB-lite"/>
    </source>
</evidence>
<dbReference type="Pfam" id="PF00462">
    <property type="entry name" value="Glutaredoxin"/>
    <property type="match status" value="1"/>
</dbReference>
<sequence>MDCITVEVLRKPNEPWGIQLSGEAPCKIDDVKINSPAEEAGIQKGDCIFSVNGVNAYDAPHDSVVQLIAESGRVIRFKMLPALSDDVTKPVHVLEEGTFWTNEDPQVLKQQKSPAKYKDEETFDHTDYARFCEILGQDSNPFEVGKFESQTSPKKSEKTKKSKHSKKKKKPGKSEVVEQSMFVITREDQKDFDENYSLNSTFKGDKASVAGAFTGDHNVILDQKADIRGVRARVEAGIQHFSFADEQDKINPEDRGKIIVYTTSLGVHRAIAQNCEQVRKLLKAYRVKFEDRDVFESAEHKEDLYKRLELAEGAPFPDMPRVYIDGVYVGGGDDLQAMSDCGDLRIRLKEFPKYNLRSKCPTCATTGLIVCHSCKGKAYKKKNRFASLKCGTCRQKGSLNCPDCLQ</sequence>
<dbReference type="Gene3D" id="3.40.30.10">
    <property type="entry name" value="Glutaredoxin"/>
    <property type="match status" value="1"/>
</dbReference>
<feature type="domain" description="PDZ" evidence="2">
    <location>
        <begin position="5"/>
        <end position="83"/>
    </location>
</feature>
<dbReference type="InterPro" id="IPR036249">
    <property type="entry name" value="Thioredoxin-like_sf"/>
</dbReference>
<dbReference type="EMBL" id="CAWYQH010000102">
    <property type="protein sequence ID" value="CAK8686340.1"/>
    <property type="molecule type" value="Genomic_DNA"/>
</dbReference>
<dbReference type="SUPFAM" id="SSF50156">
    <property type="entry name" value="PDZ domain-like"/>
    <property type="match status" value="1"/>
</dbReference>
<dbReference type="Gene3D" id="2.30.42.10">
    <property type="match status" value="1"/>
</dbReference>
<protein>
    <recommendedName>
        <fullName evidence="2">PDZ domain-containing protein</fullName>
    </recommendedName>
</protein>
<dbReference type="InterPro" id="IPR002109">
    <property type="entry name" value="Glutaredoxin"/>
</dbReference>
<dbReference type="PANTHER" id="PTHR46990">
    <property type="entry name" value="GLUTAREDOXIN DOMAIN-CONTAINING CYSTEINE-RICH PROTEIN 1"/>
    <property type="match status" value="1"/>
</dbReference>
<dbReference type="PROSITE" id="PS50106">
    <property type="entry name" value="PDZ"/>
    <property type="match status" value="1"/>
</dbReference>
<dbReference type="Proteomes" id="UP001642483">
    <property type="component" value="Unassembled WGS sequence"/>
</dbReference>
<gene>
    <name evidence="3" type="ORF">CVLEPA_LOCUS18285</name>
</gene>
<keyword evidence="4" id="KW-1185">Reference proteome</keyword>
<dbReference type="SMART" id="SM00228">
    <property type="entry name" value="PDZ"/>
    <property type="match status" value="1"/>
</dbReference>
<evidence type="ECO:0000313" key="3">
    <source>
        <dbReference type="EMBL" id="CAK8686340.1"/>
    </source>
</evidence>
<dbReference type="InterPro" id="IPR042797">
    <property type="entry name" value="GRXCR1"/>
</dbReference>
<dbReference type="InterPro" id="IPR001478">
    <property type="entry name" value="PDZ"/>
</dbReference>
<accession>A0ABP0G8A6</accession>